<proteinExistence type="predicted"/>
<gene>
    <name evidence="2" type="ORF">P3W50_06500</name>
</gene>
<accession>A0AAW6PLJ8</accession>
<evidence type="ECO:0008006" key="4">
    <source>
        <dbReference type="Google" id="ProtNLM"/>
    </source>
</evidence>
<feature type="non-terminal residue" evidence="2">
    <location>
        <position position="101"/>
    </location>
</feature>
<protein>
    <recommendedName>
        <fullName evidence="4">GNAT family N-acetyltransferase</fullName>
    </recommendedName>
</protein>
<organism evidence="2 3">
    <name type="scientific">Pseudomonas putida</name>
    <name type="common">Arthrobacter siderocapsulatus</name>
    <dbReference type="NCBI Taxonomy" id="303"/>
    <lineage>
        <taxon>Bacteria</taxon>
        <taxon>Pseudomonadati</taxon>
        <taxon>Pseudomonadota</taxon>
        <taxon>Gammaproteobacteria</taxon>
        <taxon>Pseudomonadales</taxon>
        <taxon>Pseudomonadaceae</taxon>
        <taxon>Pseudomonas</taxon>
    </lineage>
</organism>
<dbReference type="EMBL" id="JARJLO010000088">
    <property type="protein sequence ID" value="MDF3870113.1"/>
    <property type="molecule type" value="Genomic_DNA"/>
</dbReference>
<dbReference type="Proteomes" id="UP001217741">
    <property type="component" value="Unassembled WGS sequence"/>
</dbReference>
<feature type="region of interest" description="Disordered" evidence="1">
    <location>
        <begin position="1"/>
        <end position="34"/>
    </location>
</feature>
<name>A0AAW6PLJ8_PSEPU</name>
<evidence type="ECO:0000256" key="1">
    <source>
        <dbReference type="SAM" id="MobiDB-lite"/>
    </source>
</evidence>
<evidence type="ECO:0000313" key="2">
    <source>
        <dbReference type="EMBL" id="MDF3870113.1"/>
    </source>
</evidence>
<evidence type="ECO:0000313" key="3">
    <source>
        <dbReference type="Proteomes" id="UP001217741"/>
    </source>
</evidence>
<dbReference type="AlphaFoldDB" id="A0AAW6PLJ8"/>
<sequence length="101" mass="10637">MPNCQNPQGFVDDMAPASPVFAGESAPTEMGTPRLSIRPFSREDATDSCQHLTTSLTRYISPSGFVYPVATDNLPSRLIAEALGGSVTGTRTAAKLANGSY</sequence>
<comment type="caution">
    <text evidence="2">The sequence shown here is derived from an EMBL/GenBank/DDBJ whole genome shotgun (WGS) entry which is preliminary data.</text>
</comment>
<reference evidence="2" key="1">
    <citation type="submission" date="2023-03" db="EMBL/GenBank/DDBJ databases">
        <title>Draft assemblies of triclosan tolerant bacteria isolated from returned activated sludge.</title>
        <authorList>
            <person name="Van Hamelsveld S."/>
        </authorList>
    </citation>
    <scope>NUCLEOTIDE SEQUENCE</scope>
    <source>
        <strain evidence="2">GW210012_S60</strain>
    </source>
</reference>